<dbReference type="Gene3D" id="1.10.357.10">
    <property type="entry name" value="Tetracycline Repressor, domain 2"/>
    <property type="match status" value="1"/>
</dbReference>
<dbReference type="Pfam" id="PF00440">
    <property type="entry name" value="TetR_N"/>
    <property type="match status" value="1"/>
</dbReference>
<evidence type="ECO:0000256" key="1">
    <source>
        <dbReference type="ARBA" id="ARBA00023125"/>
    </source>
</evidence>
<keyword evidence="3" id="KW-0472">Membrane</keyword>
<gene>
    <name evidence="5" type="ORF">LCY76_01650</name>
</gene>
<dbReference type="PANTHER" id="PTHR43479">
    <property type="entry name" value="ACREF/ENVCD OPERON REPRESSOR-RELATED"/>
    <property type="match status" value="1"/>
</dbReference>
<feature type="domain" description="HTH tetR-type" evidence="4">
    <location>
        <begin position="14"/>
        <end position="74"/>
    </location>
</feature>
<proteinExistence type="predicted"/>
<organism evidence="5 6">
    <name type="scientific">Fictibacillus marinisediminis</name>
    <dbReference type="NCBI Taxonomy" id="2878389"/>
    <lineage>
        <taxon>Bacteria</taxon>
        <taxon>Bacillati</taxon>
        <taxon>Bacillota</taxon>
        <taxon>Bacilli</taxon>
        <taxon>Bacillales</taxon>
        <taxon>Fictibacillaceae</taxon>
        <taxon>Fictibacillus</taxon>
    </lineage>
</organism>
<evidence type="ECO:0000256" key="3">
    <source>
        <dbReference type="SAM" id="Phobius"/>
    </source>
</evidence>
<dbReference type="InterPro" id="IPR001647">
    <property type="entry name" value="HTH_TetR"/>
</dbReference>
<dbReference type="Pfam" id="PF14278">
    <property type="entry name" value="TetR_C_8"/>
    <property type="match status" value="1"/>
</dbReference>
<dbReference type="InterPro" id="IPR039532">
    <property type="entry name" value="TetR_C_Firmicutes"/>
</dbReference>
<keyword evidence="1 2" id="KW-0238">DNA-binding</keyword>
<sequence length="200" mass="23507">MKENKKSYTDPRIIRTRQLIRDAFVQLLQEKDIEKITVNSIAERATINRVTFYLHYRDIPDMLEKMADDMIEVIVRVLNNTPVDENSPEGIYWPRMVHFLEHIAEHSNFYKVILASKRTPIFTERLLKLVTEMMAENLEREGSNSFISMAGIQKDVAIWYVSSALFGTIVGWLRNDMPYTPLFLAKQFYLLLPGYRDKEL</sequence>
<evidence type="ECO:0000259" key="4">
    <source>
        <dbReference type="PROSITE" id="PS50977"/>
    </source>
</evidence>
<dbReference type="InterPro" id="IPR050624">
    <property type="entry name" value="HTH-type_Tx_Regulator"/>
</dbReference>
<dbReference type="RefSeq" id="WP_248251176.1">
    <property type="nucleotide sequence ID" value="NZ_JAIWJX010000002.1"/>
</dbReference>
<dbReference type="Proteomes" id="UP001139011">
    <property type="component" value="Unassembled WGS sequence"/>
</dbReference>
<comment type="caution">
    <text evidence="5">The sequence shown here is derived from an EMBL/GenBank/DDBJ whole genome shotgun (WGS) entry which is preliminary data.</text>
</comment>
<dbReference type="PROSITE" id="PS50977">
    <property type="entry name" value="HTH_TETR_2"/>
    <property type="match status" value="1"/>
</dbReference>
<evidence type="ECO:0000256" key="2">
    <source>
        <dbReference type="PROSITE-ProRule" id="PRU00335"/>
    </source>
</evidence>
<dbReference type="GO" id="GO:0003677">
    <property type="term" value="F:DNA binding"/>
    <property type="evidence" value="ECO:0007669"/>
    <property type="project" value="UniProtKB-UniRule"/>
</dbReference>
<evidence type="ECO:0000313" key="6">
    <source>
        <dbReference type="Proteomes" id="UP001139011"/>
    </source>
</evidence>
<feature type="transmembrane region" description="Helical" evidence="3">
    <location>
        <begin position="156"/>
        <end position="173"/>
    </location>
</feature>
<keyword evidence="6" id="KW-1185">Reference proteome</keyword>
<dbReference type="SUPFAM" id="SSF46689">
    <property type="entry name" value="Homeodomain-like"/>
    <property type="match status" value="1"/>
</dbReference>
<dbReference type="EMBL" id="JAIWJX010000002">
    <property type="protein sequence ID" value="MCK6255333.1"/>
    <property type="molecule type" value="Genomic_DNA"/>
</dbReference>
<name>A0A9X1X7L5_9BACL</name>
<dbReference type="PANTHER" id="PTHR43479:SF23">
    <property type="entry name" value="HTH TETR-TYPE DOMAIN-CONTAINING PROTEIN"/>
    <property type="match status" value="1"/>
</dbReference>
<dbReference type="AlphaFoldDB" id="A0A9X1X7L5"/>
<protein>
    <submittedName>
        <fullName evidence="5">TetR/AcrR family transcriptional regulator</fullName>
    </submittedName>
</protein>
<accession>A0A9X1X7L5</accession>
<keyword evidence="3" id="KW-1133">Transmembrane helix</keyword>
<feature type="DNA-binding region" description="H-T-H motif" evidence="2">
    <location>
        <begin position="37"/>
        <end position="56"/>
    </location>
</feature>
<reference evidence="5" key="1">
    <citation type="submission" date="2021-09" db="EMBL/GenBank/DDBJ databases">
        <title>Genome analysis of Fictibacillus sp. KIGAM418 isolated from marine sediment.</title>
        <authorList>
            <person name="Seo M.-J."/>
            <person name="Cho E.-S."/>
            <person name="Hwang C.Y."/>
        </authorList>
    </citation>
    <scope>NUCLEOTIDE SEQUENCE</scope>
    <source>
        <strain evidence="5">KIGAM418</strain>
    </source>
</reference>
<keyword evidence="3" id="KW-0812">Transmembrane</keyword>
<dbReference type="InterPro" id="IPR009057">
    <property type="entry name" value="Homeodomain-like_sf"/>
</dbReference>
<evidence type="ECO:0000313" key="5">
    <source>
        <dbReference type="EMBL" id="MCK6255333.1"/>
    </source>
</evidence>